<evidence type="ECO:0000313" key="2">
    <source>
        <dbReference type="EMBL" id="KZT00259.1"/>
    </source>
</evidence>
<dbReference type="STRING" id="1314785.A0A165B545"/>
<dbReference type="RefSeq" id="XP_040757999.1">
    <property type="nucleotide sequence ID" value="XM_040913501.1"/>
</dbReference>
<organism evidence="2 3">
    <name type="scientific">Laetiporus sulphureus 93-53</name>
    <dbReference type="NCBI Taxonomy" id="1314785"/>
    <lineage>
        <taxon>Eukaryota</taxon>
        <taxon>Fungi</taxon>
        <taxon>Dikarya</taxon>
        <taxon>Basidiomycota</taxon>
        <taxon>Agaricomycotina</taxon>
        <taxon>Agaricomycetes</taxon>
        <taxon>Polyporales</taxon>
        <taxon>Laetiporus</taxon>
    </lineage>
</organism>
<name>A0A165B545_9APHY</name>
<dbReference type="Proteomes" id="UP000076871">
    <property type="component" value="Unassembled WGS sequence"/>
</dbReference>
<sequence length="554" mass="61012">MADGEPPQGQLSEELSSDEEREVRGAILSHEEYIAPSLTSGGQTHSFGFISETTDFQNNGGMRHQPALYAGRFVNASQSHTRHDVITEEYESDLAVMELQYGSFGVQNGAAIDDSSPEVVFQFNNHPGIQNVQRPMDRTTAQSLPHVPLVSRPPPDNVPSAAVGSTLGPSSSAPDFGMSGPAIEETDLAKLMQAMSLAVANGIKEGVQRALKAVDAQKSNNRPGGVVSKHRNVAGESVRMELDEDEYFGDADECKTLTERTKSRRGPRDNNALNARFRQYLRSKGVLPIDGGLPVGASPSVVEAFIDGTGDGPDIAMPLVDWTSELSSQWNRELILLLSREFLNQIKSGLEFPLLFDPEAMTETILMRSCTAKLRRVHAQVHHAGSDEWKKRKVNDAAALRRNMRRQGIFMRRAQVVNANKRSSPTLWSAVEDVLEKLEVAGMSSDHTDEEASSRHKVVHRARLLWHHEDIDALLSAIDSYQTMSGALQSRGNRALPRIQELSSKSPKSSRLCVRGLPKSYYDPQWLASLTKVERSRVGCTSDNEIPHLDPFDG</sequence>
<dbReference type="GeneID" id="63830529"/>
<feature type="region of interest" description="Disordered" evidence="1">
    <location>
        <begin position="1"/>
        <end position="22"/>
    </location>
</feature>
<dbReference type="EMBL" id="KV427690">
    <property type="protein sequence ID" value="KZT00259.1"/>
    <property type="molecule type" value="Genomic_DNA"/>
</dbReference>
<evidence type="ECO:0000313" key="3">
    <source>
        <dbReference type="Proteomes" id="UP000076871"/>
    </source>
</evidence>
<reference evidence="2 3" key="1">
    <citation type="journal article" date="2016" name="Mol. Biol. Evol.">
        <title>Comparative Genomics of Early-Diverging Mushroom-Forming Fungi Provides Insights into the Origins of Lignocellulose Decay Capabilities.</title>
        <authorList>
            <person name="Nagy L.G."/>
            <person name="Riley R."/>
            <person name="Tritt A."/>
            <person name="Adam C."/>
            <person name="Daum C."/>
            <person name="Floudas D."/>
            <person name="Sun H."/>
            <person name="Yadav J.S."/>
            <person name="Pangilinan J."/>
            <person name="Larsson K.H."/>
            <person name="Matsuura K."/>
            <person name="Barry K."/>
            <person name="Labutti K."/>
            <person name="Kuo R."/>
            <person name="Ohm R.A."/>
            <person name="Bhattacharya S.S."/>
            <person name="Shirouzu T."/>
            <person name="Yoshinaga Y."/>
            <person name="Martin F.M."/>
            <person name="Grigoriev I.V."/>
            <person name="Hibbett D.S."/>
        </authorList>
    </citation>
    <scope>NUCLEOTIDE SEQUENCE [LARGE SCALE GENOMIC DNA]</scope>
    <source>
        <strain evidence="2 3">93-53</strain>
    </source>
</reference>
<keyword evidence="3" id="KW-1185">Reference proteome</keyword>
<dbReference type="AlphaFoldDB" id="A0A165B545"/>
<dbReference type="OrthoDB" id="2804106at2759"/>
<protein>
    <submittedName>
        <fullName evidence="2">Uncharacterized protein</fullName>
    </submittedName>
</protein>
<accession>A0A165B545</accession>
<gene>
    <name evidence="2" type="ORF">LAESUDRAFT_764747</name>
</gene>
<dbReference type="InParanoid" id="A0A165B545"/>
<proteinExistence type="predicted"/>
<evidence type="ECO:0000256" key="1">
    <source>
        <dbReference type="SAM" id="MobiDB-lite"/>
    </source>
</evidence>